<dbReference type="InterPro" id="IPR019533">
    <property type="entry name" value="Peptidase_S26"/>
</dbReference>
<evidence type="ECO:0000256" key="1">
    <source>
        <dbReference type="ARBA" id="ARBA00000677"/>
    </source>
</evidence>
<dbReference type="GO" id="GO:0004252">
    <property type="term" value="F:serine-type endopeptidase activity"/>
    <property type="evidence" value="ECO:0007669"/>
    <property type="project" value="InterPro"/>
</dbReference>
<dbReference type="PATRIC" id="fig|47500.9.peg.6782"/>
<dbReference type="GeneID" id="42308304"/>
<evidence type="ECO:0000256" key="2">
    <source>
        <dbReference type="ARBA" id="ARBA00004401"/>
    </source>
</evidence>
<feature type="transmembrane region" description="Helical" evidence="8">
    <location>
        <begin position="12"/>
        <end position="34"/>
    </location>
</feature>
<dbReference type="InterPro" id="IPR019758">
    <property type="entry name" value="Pept_S26A_signal_pept_1_CS"/>
</dbReference>
<feature type="domain" description="Peptidase S26" evidence="10">
    <location>
        <begin position="8"/>
        <end position="159"/>
    </location>
</feature>
<evidence type="ECO:0000256" key="4">
    <source>
        <dbReference type="ARBA" id="ARBA00013208"/>
    </source>
</evidence>
<keyword evidence="5 8" id="KW-0645">Protease</keyword>
<keyword evidence="8" id="KW-0812">Transmembrane</keyword>
<keyword evidence="13" id="KW-1185">Reference proteome</keyword>
<keyword evidence="8" id="KW-1133">Transmembrane helix</keyword>
<dbReference type="GO" id="GO:0009003">
    <property type="term" value="F:signal peptidase activity"/>
    <property type="evidence" value="ECO:0007669"/>
    <property type="project" value="UniProtKB-EC"/>
</dbReference>
<evidence type="ECO:0000259" key="10">
    <source>
        <dbReference type="Pfam" id="PF10502"/>
    </source>
</evidence>
<dbReference type="PROSITE" id="PS00761">
    <property type="entry name" value="SPASE_I_3"/>
    <property type="match status" value="1"/>
</dbReference>
<gene>
    <name evidence="11" type="ORF">AF333_24600</name>
    <name evidence="12" type="ORF">SAMN04487909_101396</name>
</gene>
<dbReference type="InterPro" id="IPR019757">
    <property type="entry name" value="Pept_S26A_signal_pept_1_Lys-AS"/>
</dbReference>
<dbReference type="GO" id="GO:0006465">
    <property type="term" value="P:signal peptide processing"/>
    <property type="evidence" value="ECO:0007669"/>
    <property type="project" value="InterPro"/>
</dbReference>
<dbReference type="PANTHER" id="PTHR43390:SF1">
    <property type="entry name" value="CHLOROPLAST PROCESSING PEPTIDASE"/>
    <property type="match status" value="1"/>
</dbReference>
<dbReference type="STRING" id="47500.AF333_24600"/>
<comment type="similarity">
    <text evidence="3 9">Belongs to the peptidase S26 family.</text>
</comment>
<evidence type="ECO:0000313" key="14">
    <source>
        <dbReference type="Proteomes" id="UP000182836"/>
    </source>
</evidence>
<dbReference type="AlphaFoldDB" id="A0A0M0H8T3"/>
<evidence type="ECO:0000256" key="6">
    <source>
        <dbReference type="ARBA" id="ARBA00022801"/>
    </source>
</evidence>
<dbReference type="Proteomes" id="UP000037269">
    <property type="component" value="Unassembled WGS sequence"/>
</dbReference>
<keyword evidence="6 8" id="KW-0378">Hydrolase</keyword>
<comment type="subcellular location">
    <subcellularLocation>
        <location evidence="2">Cell membrane</location>
        <topology evidence="2">Single-pass type II membrane protein</topology>
    </subcellularLocation>
    <subcellularLocation>
        <location evidence="9">Membrane</location>
        <topology evidence="9">Single-pass type II membrane protein</topology>
    </subcellularLocation>
</comment>
<dbReference type="PROSITE" id="PS00760">
    <property type="entry name" value="SPASE_I_2"/>
    <property type="match status" value="1"/>
</dbReference>
<evidence type="ECO:0000256" key="3">
    <source>
        <dbReference type="ARBA" id="ARBA00009370"/>
    </source>
</evidence>
<dbReference type="InterPro" id="IPR036286">
    <property type="entry name" value="LexA/Signal_pep-like_sf"/>
</dbReference>
<dbReference type="InterPro" id="IPR019756">
    <property type="entry name" value="Pept_S26A_signal_pept_1_Ser-AS"/>
</dbReference>
<evidence type="ECO:0000256" key="5">
    <source>
        <dbReference type="ARBA" id="ARBA00022670"/>
    </source>
</evidence>
<evidence type="ECO:0000256" key="9">
    <source>
        <dbReference type="RuleBase" id="RU362042"/>
    </source>
</evidence>
<evidence type="ECO:0000256" key="8">
    <source>
        <dbReference type="RuleBase" id="RU003993"/>
    </source>
</evidence>
<keyword evidence="8" id="KW-0472">Membrane</keyword>
<dbReference type="Proteomes" id="UP000182836">
    <property type="component" value="Unassembled WGS sequence"/>
</dbReference>
<dbReference type="InterPro" id="IPR000223">
    <property type="entry name" value="Pept_S26A_signal_pept_1"/>
</dbReference>
<dbReference type="PANTHER" id="PTHR43390">
    <property type="entry name" value="SIGNAL PEPTIDASE I"/>
    <property type="match status" value="1"/>
</dbReference>
<evidence type="ECO:0000313" key="13">
    <source>
        <dbReference type="Proteomes" id="UP000037269"/>
    </source>
</evidence>
<dbReference type="EC" id="3.4.21.89" evidence="4 8"/>
<dbReference type="EMBL" id="LGUG01000004">
    <property type="protein sequence ID" value="KON98146.1"/>
    <property type="molecule type" value="Genomic_DNA"/>
</dbReference>
<feature type="active site" evidence="7">
    <location>
        <position position="38"/>
    </location>
</feature>
<dbReference type="Gene3D" id="2.10.109.10">
    <property type="entry name" value="Umud Fragment, subunit A"/>
    <property type="match status" value="1"/>
</dbReference>
<dbReference type="SUPFAM" id="SSF51306">
    <property type="entry name" value="LexA/Signal peptidase"/>
    <property type="match status" value="1"/>
</dbReference>
<dbReference type="GO" id="GO:0005886">
    <property type="term" value="C:plasma membrane"/>
    <property type="evidence" value="ECO:0007669"/>
    <property type="project" value="UniProtKB-SubCell"/>
</dbReference>
<evidence type="ECO:0000256" key="7">
    <source>
        <dbReference type="PIRSR" id="PIRSR600223-1"/>
    </source>
</evidence>
<name>A0A0M0H8T3_ANEMI</name>
<accession>A0A0M0H8T3</accession>
<dbReference type="EMBL" id="FNED01000001">
    <property type="protein sequence ID" value="SDI05973.1"/>
    <property type="molecule type" value="Genomic_DNA"/>
</dbReference>
<dbReference type="Pfam" id="PF10502">
    <property type="entry name" value="Peptidase_S26"/>
    <property type="match status" value="1"/>
</dbReference>
<protein>
    <recommendedName>
        <fullName evidence="4 8">Signal peptidase I</fullName>
        <ecNumber evidence="4 8">3.4.21.89</ecNumber>
    </recommendedName>
</protein>
<dbReference type="PRINTS" id="PR00727">
    <property type="entry name" value="LEADERPTASE"/>
</dbReference>
<dbReference type="NCBIfam" id="TIGR02227">
    <property type="entry name" value="sigpep_I_bact"/>
    <property type="match status" value="1"/>
</dbReference>
<organism evidence="11 13">
    <name type="scientific">Aneurinibacillus migulanus</name>
    <name type="common">Bacillus migulanus</name>
    <dbReference type="NCBI Taxonomy" id="47500"/>
    <lineage>
        <taxon>Bacteria</taxon>
        <taxon>Bacillati</taxon>
        <taxon>Bacillota</taxon>
        <taxon>Bacilli</taxon>
        <taxon>Bacillales</taxon>
        <taxon>Paenibacillaceae</taxon>
        <taxon>Aneurinibacillus group</taxon>
        <taxon>Aneurinibacillus</taxon>
    </lineage>
</organism>
<dbReference type="CDD" id="cd06530">
    <property type="entry name" value="S26_SPase_I"/>
    <property type="match status" value="1"/>
</dbReference>
<reference evidence="11 13" key="1">
    <citation type="submission" date="2015-07" db="EMBL/GenBank/DDBJ databases">
        <title>Fjat-14205 dsm 2895.</title>
        <authorList>
            <person name="Liu B."/>
            <person name="Wang J."/>
            <person name="Zhu Y."/>
            <person name="Liu G."/>
            <person name="Chen Q."/>
            <person name="Chen Z."/>
            <person name="Lan J."/>
            <person name="Che J."/>
            <person name="Ge C."/>
            <person name="Shi H."/>
            <person name="Pan Z."/>
            <person name="Liu X."/>
        </authorList>
    </citation>
    <scope>NUCLEOTIDE SEQUENCE [LARGE SCALE GENOMIC DNA]</scope>
    <source>
        <strain evidence="11 13">DSM 2895</strain>
    </source>
</reference>
<feature type="active site" evidence="7">
    <location>
        <position position="79"/>
    </location>
</feature>
<evidence type="ECO:0000313" key="11">
    <source>
        <dbReference type="EMBL" id="KON98146.1"/>
    </source>
</evidence>
<evidence type="ECO:0000313" key="12">
    <source>
        <dbReference type="EMBL" id="SDI05973.1"/>
    </source>
</evidence>
<comment type="catalytic activity">
    <reaction evidence="1 8">
        <text>Cleavage of hydrophobic, N-terminal signal or leader sequences from secreted and periplasmic proteins.</text>
        <dbReference type="EC" id="3.4.21.89"/>
    </reaction>
</comment>
<dbReference type="PROSITE" id="PS00501">
    <property type="entry name" value="SPASE_I_1"/>
    <property type="match status" value="1"/>
</dbReference>
<sequence length="168" mass="19566">MEKNAGIVQWSRWFLALVIGIVCIRIFFFAPYVVEGISMYPTLEDHERIVVNKWIYQMKNPSYGDVIVLHANDREDYIKRIIGVGGDELELRNGTLYRNGSIVDEPYINEITLGEFDKIKVPPDSYFVMGDNRNRSMDSREIGFISQSSIVGRAEFIFYPFRKVERIQ</sequence>
<dbReference type="RefSeq" id="WP_043068074.1">
    <property type="nucleotide sequence ID" value="NZ_BJOA01000004.1"/>
</dbReference>
<proteinExistence type="inferred from homology"/>
<reference evidence="12 14" key="2">
    <citation type="submission" date="2016-10" db="EMBL/GenBank/DDBJ databases">
        <authorList>
            <person name="de Groot N.N."/>
        </authorList>
    </citation>
    <scope>NUCLEOTIDE SEQUENCE [LARGE SCALE GENOMIC DNA]</scope>
    <source>
        <strain evidence="12 14">DSM 2895</strain>
    </source>
</reference>